<accession>A0ABP0VG17</accession>
<evidence type="ECO:0000313" key="3">
    <source>
        <dbReference type="EMBL" id="CAK9252447.1"/>
    </source>
</evidence>
<name>A0ABP0VG17_9BRYO</name>
<dbReference type="PROSITE" id="PS50097">
    <property type="entry name" value="BTB"/>
    <property type="match status" value="1"/>
</dbReference>
<protein>
    <recommendedName>
        <fullName evidence="2">BTB domain-containing protein</fullName>
    </recommendedName>
</protein>
<dbReference type="InterPro" id="IPR000210">
    <property type="entry name" value="BTB/POZ_dom"/>
</dbReference>
<comment type="pathway">
    <text evidence="1">Protein modification; protein ubiquitination.</text>
</comment>
<dbReference type="EMBL" id="CAXAQS010000630">
    <property type="protein sequence ID" value="CAK9252447.1"/>
    <property type="molecule type" value="Genomic_DNA"/>
</dbReference>
<evidence type="ECO:0000259" key="2">
    <source>
        <dbReference type="PROSITE" id="PS50097"/>
    </source>
</evidence>
<evidence type="ECO:0000313" key="4">
    <source>
        <dbReference type="Proteomes" id="UP001497444"/>
    </source>
</evidence>
<dbReference type="Pfam" id="PF00651">
    <property type="entry name" value="BTB"/>
    <property type="match status" value="1"/>
</dbReference>
<dbReference type="Proteomes" id="UP001497444">
    <property type="component" value="Unassembled WGS sequence"/>
</dbReference>
<dbReference type="InterPro" id="IPR011333">
    <property type="entry name" value="SKP1/BTB/POZ_sf"/>
</dbReference>
<proteinExistence type="predicted"/>
<sequence>MAETLEKVFSNVPLIAEQLNAGRLKDAFSDVIFLVDDKDGNPFHIKGHKTIMLLRCQSEYFKECFKSEEFQNGEVFLRDTDVNSFRLVLEYIYAGNIDLTETTLETDLEILKLSIC</sequence>
<dbReference type="Gene3D" id="3.30.710.10">
    <property type="entry name" value="Potassium Channel Kv1.1, Chain A"/>
    <property type="match status" value="1"/>
</dbReference>
<evidence type="ECO:0000256" key="1">
    <source>
        <dbReference type="ARBA" id="ARBA00004906"/>
    </source>
</evidence>
<feature type="domain" description="BTB" evidence="2">
    <location>
        <begin position="29"/>
        <end position="101"/>
    </location>
</feature>
<comment type="caution">
    <text evidence="3">The sequence shown here is derived from an EMBL/GenBank/DDBJ whole genome shotgun (WGS) entry which is preliminary data.</text>
</comment>
<organism evidence="3 4">
    <name type="scientific">Sphagnum jensenii</name>
    <dbReference type="NCBI Taxonomy" id="128206"/>
    <lineage>
        <taxon>Eukaryota</taxon>
        <taxon>Viridiplantae</taxon>
        <taxon>Streptophyta</taxon>
        <taxon>Embryophyta</taxon>
        <taxon>Bryophyta</taxon>
        <taxon>Sphagnophytina</taxon>
        <taxon>Sphagnopsida</taxon>
        <taxon>Sphagnales</taxon>
        <taxon>Sphagnaceae</taxon>
        <taxon>Sphagnum</taxon>
    </lineage>
</organism>
<reference evidence="3" key="1">
    <citation type="submission" date="2024-02" db="EMBL/GenBank/DDBJ databases">
        <authorList>
            <consortium name="ELIXIR-Norway"/>
            <consortium name="Elixir Norway"/>
        </authorList>
    </citation>
    <scope>NUCLEOTIDE SEQUENCE</scope>
</reference>
<keyword evidence="4" id="KW-1185">Reference proteome</keyword>
<dbReference type="SUPFAM" id="SSF54695">
    <property type="entry name" value="POZ domain"/>
    <property type="match status" value="1"/>
</dbReference>
<gene>
    <name evidence="3" type="ORF">CSSPJE1EN1_LOCUS27825</name>
</gene>